<dbReference type="Gene3D" id="3.40.50.12580">
    <property type="match status" value="1"/>
</dbReference>
<name>A0ABS2Q4L8_9BACL</name>
<accession>A0ABS2Q4L8</accession>
<dbReference type="InterPro" id="IPR051612">
    <property type="entry name" value="Teichoic_Acid_Biosynth"/>
</dbReference>
<dbReference type="EC" id="2.7.8.12" evidence="7"/>
<sequence length="759" mass="89465">MKEKLEKYLRKSIHARLLKFDATQDSWTFHLTFAAQIELSYIQRTELVFSYRYGEEAYRFPLTAIHRTEAGNWQAESSISLAEQKEILFAREYWDCYLRFPADKPFIDAFLTENVEIRKTLAEGLAPDQSLNDPEFATPSDLKIRLKREAMSEIQKLDLFAEYDAPQNLMMVPFYTKKDFFSIRVETIHVMARLDSAVISKHYMLKLDGFILFPVIDSLENKDCQKKLLLLDREENVISEWRAENVERKDLTEEAASIGRNYDWSGFSVEIDLKPLAAEYGAKLESAENYYFRLEFVHPKNGLLFSEEPVRVLSRKKIITGRHVIKINKVKRSLSVKRNRNNSVVLRMAPYTIVNAFKGKFVRLGRRIKKSQTFAHLYHQSFQIMAHLPVKKNLVLFESFFGRQYSCNPRAIYEYMRDNCPDYQLLWSASPKYTEIFEAHGVPYVKRFSLKWLYLMTRANYWVTNVRLPLWMAKPAHTIYLQTWHGTPLKRLAMDMEEVHMPGTNAEKYKSNFLAESARWDYLISPNAYSSEIFARAFGFHQEMLETGYPRNDFLYQANNDEAIKEIKRQYGLPLDKKVILYAPTWRDNQFYGRGRYKFKLDMDLDYMRHELGDQYVIIMRMHYLIANNLDLSDYQGFAYDFSHHEDIRELYLISDILITDYSSVFFDYANLRRPMIFFTYDIEDYRDNLRGFYFDFEKKAPGPLVKTTGEVIKAVKEIEQSGFAISDHFDAFAEKFCSLENGTSSKKVVSRVFINPPK</sequence>
<proteinExistence type="inferred from homology"/>
<keyword evidence="5" id="KW-0777">Teichoic acid biosynthesis</keyword>
<evidence type="ECO:0000313" key="8">
    <source>
        <dbReference type="Proteomes" id="UP000823201"/>
    </source>
</evidence>
<dbReference type="Proteomes" id="UP000823201">
    <property type="component" value="Unassembled WGS sequence"/>
</dbReference>
<protein>
    <submittedName>
        <fullName evidence="7">CDP-glycerol glycerophosphotransferase</fullName>
        <ecNumber evidence="7">2.7.8.12</ecNumber>
    </submittedName>
</protein>
<evidence type="ECO:0000313" key="7">
    <source>
        <dbReference type="EMBL" id="MBM7656729.1"/>
    </source>
</evidence>
<evidence type="ECO:0000256" key="1">
    <source>
        <dbReference type="ARBA" id="ARBA00004202"/>
    </source>
</evidence>
<keyword evidence="4 7" id="KW-0808">Transferase</keyword>
<dbReference type="InterPro" id="IPR043148">
    <property type="entry name" value="TagF_C"/>
</dbReference>
<organism evidence="7 8">
    <name type="scientific">Sporolactobacillus spathodeae</name>
    <dbReference type="NCBI Taxonomy" id="1465502"/>
    <lineage>
        <taxon>Bacteria</taxon>
        <taxon>Bacillati</taxon>
        <taxon>Bacillota</taxon>
        <taxon>Bacilli</taxon>
        <taxon>Bacillales</taxon>
        <taxon>Sporolactobacillaceae</taxon>
        <taxon>Sporolactobacillus</taxon>
    </lineage>
</organism>
<dbReference type="Pfam" id="PF04464">
    <property type="entry name" value="Glyphos_transf"/>
    <property type="match status" value="1"/>
</dbReference>
<dbReference type="RefSeq" id="WP_205005083.1">
    <property type="nucleotide sequence ID" value="NZ_CBCRXA010000001.1"/>
</dbReference>
<keyword evidence="6" id="KW-0472">Membrane</keyword>
<evidence type="ECO:0000256" key="2">
    <source>
        <dbReference type="ARBA" id="ARBA00010488"/>
    </source>
</evidence>
<dbReference type="InterPro" id="IPR043149">
    <property type="entry name" value="TagF_N"/>
</dbReference>
<comment type="subcellular location">
    <subcellularLocation>
        <location evidence="1">Cell membrane</location>
        <topology evidence="1">Peripheral membrane protein</topology>
    </subcellularLocation>
</comment>
<evidence type="ECO:0000256" key="6">
    <source>
        <dbReference type="ARBA" id="ARBA00023136"/>
    </source>
</evidence>
<comment type="similarity">
    <text evidence="2">Belongs to the CDP-glycerol glycerophosphotransferase family.</text>
</comment>
<dbReference type="PANTHER" id="PTHR37316:SF3">
    <property type="entry name" value="TEICHOIC ACID GLYCEROL-PHOSPHATE TRANSFERASE"/>
    <property type="match status" value="1"/>
</dbReference>
<evidence type="ECO:0000256" key="5">
    <source>
        <dbReference type="ARBA" id="ARBA00022944"/>
    </source>
</evidence>
<dbReference type="EMBL" id="JAFBEV010000001">
    <property type="protein sequence ID" value="MBM7656729.1"/>
    <property type="molecule type" value="Genomic_DNA"/>
</dbReference>
<gene>
    <name evidence="7" type="ORF">JOC27_000165</name>
</gene>
<comment type="caution">
    <text evidence="7">The sequence shown here is derived from an EMBL/GenBank/DDBJ whole genome shotgun (WGS) entry which is preliminary data.</text>
</comment>
<keyword evidence="3" id="KW-1003">Cell membrane</keyword>
<dbReference type="PANTHER" id="PTHR37316">
    <property type="entry name" value="TEICHOIC ACID GLYCEROL-PHOSPHATE PRIMASE"/>
    <property type="match status" value="1"/>
</dbReference>
<evidence type="ECO:0000256" key="4">
    <source>
        <dbReference type="ARBA" id="ARBA00022679"/>
    </source>
</evidence>
<dbReference type="SUPFAM" id="SSF53756">
    <property type="entry name" value="UDP-Glycosyltransferase/glycogen phosphorylase"/>
    <property type="match status" value="1"/>
</dbReference>
<evidence type="ECO:0000256" key="3">
    <source>
        <dbReference type="ARBA" id="ARBA00022475"/>
    </source>
</evidence>
<keyword evidence="8" id="KW-1185">Reference proteome</keyword>
<dbReference type="GO" id="GO:0047355">
    <property type="term" value="F:CDP-glycerol glycerophosphotransferase activity"/>
    <property type="evidence" value="ECO:0007669"/>
    <property type="project" value="UniProtKB-EC"/>
</dbReference>
<dbReference type="InterPro" id="IPR007554">
    <property type="entry name" value="Glycerophosphate_synth"/>
</dbReference>
<dbReference type="Gene3D" id="3.40.50.11820">
    <property type="match status" value="1"/>
</dbReference>
<reference evidence="7 8" key="1">
    <citation type="submission" date="2021-01" db="EMBL/GenBank/DDBJ databases">
        <title>Genomic Encyclopedia of Type Strains, Phase IV (KMG-IV): sequencing the most valuable type-strain genomes for metagenomic binning, comparative biology and taxonomic classification.</title>
        <authorList>
            <person name="Goeker M."/>
        </authorList>
    </citation>
    <scope>NUCLEOTIDE SEQUENCE [LARGE SCALE GENOMIC DNA]</scope>
    <source>
        <strain evidence="7 8">DSM 100968</strain>
    </source>
</reference>